<evidence type="ECO:0000259" key="15">
    <source>
        <dbReference type="PROSITE" id="PS50110"/>
    </source>
</evidence>
<keyword evidence="10" id="KW-0902">Two-component regulatory system</keyword>
<dbReference type="InterPro" id="IPR005467">
    <property type="entry name" value="His_kinase_dom"/>
</dbReference>
<feature type="domain" description="PAS" evidence="16">
    <location>
        <begin position="363"/>
        <end position="408"/>
    </location>
</feature>
<dbReference type="CDD" id="cd12915">
    <property type="entry name" value="PDC2_DGC_like"/>
    <property type="match status" value="1"/>
</dbReference>
<evidence type="ECO:0000256" key="11">
    <source>
        <dbReference type="ARBA" id="ARBA00023136"/>
    </source>
</evidence>
<feature type="modified residue" description="4-aspartylphosphate" evidence="12">
    <location>
        <position position="777"/>
    </location>
</feature>
<dbReference type="Gene3D" id="3.30.565.10">
    <property type="entry name" value="Histidine kinase-like ATPase, C-terminal domain"/>
    <property type="match status" value="1"/>
</dbReference>
<dbReference type="InterPro" id="IPR008207">
    <property type="entry name" value="Sig_transdc_His_kin_Hpt_dom"/>
</dbReference>
<dbReference type="SUPFAM" id="SSF47384">
    <property type="entry name" value="Homodimeric domain of signal transducing histidine kinase"/>
    <property type="match status" value="1"/>
</dbReference>
<dbReference type="SMART" id="SM00388">
    <property type="entry name" value="HisKA"/>
    <property type="match status" value="1"/>
</dbReference>
<dbReference type="Proteomes" id="UP000216998">
    <property type="component" value="Unassembled WGS sequence"/>
</dbReference>
<evidence type="ECO:0000256" key="12">
    <source>
        <dbReference type="PROSITE-ProRule" id="PRU00169"/>
    </source>
</evidence>
<evidence type="ECO:0000259" key="14">
    <source>
        <dbReference type="PROSITE" id="PS50109"/>
    </source>
</evidence>
<evidence type="ECO:0000259" key="17">
    <source>
        <dbReference type="PROSITE" id="PS50113"/>
    </source>
</evidence>
<comment type="catalytic activity">
    <reaction evidence="1">
        <text>ATP + protein L-histidine = ADP + protein N-phospho-L-histidine.</text>
        <dbReference type="EC" id="2.7.13.3"/>
    </reaction>
</comment>
<name>A0A255YRB7_9PROT</name>
<dbReference type="InterPro" id="IPR001789">
    <property type="entry name" value="Sig_transdc_resp-reg_receiver"/>
</dbReference>
<dbReference type="InterPro" id="IPR000014">
    <property type="entry name" value="PAS"/>
</dbReference>
<dbReference type="Gene3D" id="3.30.450.20">
    <property type="entry name" value="PAS domain"/>
    <property type="match status" value="3"/>
</dbReference>
<keyword evidence="6 13" id="KW-0812">Transmembrane</keyword>
<evidence type="ECO:0000256" key="8">
    <source>
        <dbReference type="ARBA" id="ARBA00022840"/>
    </source>
</evidence>
<keyword evidence="7" id="KW-0547">Nucleotide-binding</keyword>
<dbReference type="SMART" id="SM00387">
    <property type="entry name" value="HATPase_c"/>
    <property type="match status" value="1"/>
</dbReference>
<dbReference type="SUPFAM" id="SSF47226">
    <property type="entry name" value="Histidine-containing phosphotransfer domain, HPT domain"/>
    <property type="match status" value="1"/>
</dbReference>
<dbReference type="Pfam" id="PF22588">
    <property type="entry name" value="dCache_1_like"/>
    <property type="match status" value="1"/>
</dbReference>
<dbReference type="Pfam" id="PF01627">
    <property type="entry name" value="Hpt"/>
    <property type="match status" value="1"/>
</dbReference>
<protein>
    <recommendedName>
        <fullName evidence="3">histidine kinase</fullName>
        <ecNumber evidence="3">2.7.13.3</ecNumber>
    </recommendedName>
</protein>
<evidence type="ECO:0000256" key="4">
    <source>
        <dbReference type="ARBA" id="ARBA00022475"/>
    </source>
</evidence>
<dbReference type="InterPro" id="IPR011006">
    <property type="entry name" value="CheY-like_superfamily"/>
</dbReference>
<evidence type="ECO:0000256" key="6">
    <source>
        <dbReference type="ARBA" id="ARBA00022692"/>
    </source>
</evidence>
<dbReference type="Pfam" id="PF08447">
    <property type="entry name" value="PAS_3"/>
    <property type="match status" value="1"/>
</dbReference>
<keyword evidence="11 13" id="KW-0472">Membrane</keyword>
<dbReference type="GO" id="GO:0005886">
    <property type="term" value="C:plasma membrane"/>
    <property type="evidence" value="ECO:0007669"/>
    <property type="project" value="UniProtKB-SubCell"/>
</dbReference>
<keyword evidence="5 12" id="KW-0597">Phosphoprotein</keyword>
<evidence type="ECO:0000256" key="1">
    <source>
        <dbReference type="ARBA" id="ARBA00000085"/>
    </source>
</evidence>
<dbReference type="EC" id="2.7.13.3" evidence="3"/>
<evidence type="ECO:0000256" key="3">
    <source>
        <dbReference type="ARBA" id="ARBA00012438"/>
    </source>
</evidence>
<dbReference type="CDD" id="cd17546">
    <property type="entry name" value="REC_hyHK_CKI1_RcsC-like"/>
    <property type="match status" value="1"/>
</dbReference>
<dbReference type="CDD" id="cd16922">
    <property type="entry name" value="HATPase_EvgS-ArcB-TorS-like"/>
    <property type="match status" value="1"/>
</dbReference>
<dbReference type="SUPFAM" id="SSF55874">
    <property type="entry name" value="ATPase domain of HSP90 chaperone/DNA topoisomerase II/histidine kinase"/>
    <property type="match status" value="1"/>
</dbReference>
<dbReference type="PROSITE" id="PS50109">
    <property type="entry name" value="HIS_KIN"/>
    <property type="match status" value="1"/>
</dbReference>
<keyword evidence="9 13" id="KW-1133">Transmembrane helix</keyword>
<organism evidence="18 19">
    <name type="scientific">Niveispirillum lacus</name>
    <dbReference type="NCBI Taxonomy" id="1981099"/>
    <lineage>
        <taxon>Bacteria</taxon>
        <taxon>Pseudomonadati</taxon>
        <taxon>Pseudomonadota</taxon>
        <taxon>Alphaproteobacteria</taxon>
        <taxon>Rhodospirillales</taxon>
        <taxon>Azospirillaceae</taxon>
        <taxon>Niveispirillum</taxon>
    </lineage>
</organism>
<proteinExistence type="predicted"/>
<dbReference type="FunFam" id="3.30.565.10:FF:000010">
    <property type="entry name" value="Sensor histidine kinase RcsC"/>
    <property type="match status" value="1"/>
</dbReference>
<evidence type="ECO:0000259" key="16">
    <source>
        <dbReference type="PROSITE" id="PS50112"/>
    </source>
</evidence>
<dbReference type="SUPFAM" id="SSF52172">
    <property type="entry name" value="CheY-like"/>
    <property type="match status" value="1"/>
</dbReference>
<feature type="transmembrane region" description="Helical" evidence="13">
    <location>
        <begin position="22"/>
        <end position="43"/>
    </location>
</feature>
<dbReference type="EMBL" id="NOXU01000032">
    <property type="protein sequence ID" value="OYQ31753.1"/>
    <property type="molecule type" value="Genomic_DNA"/>
</dbReference>
<dbReference type="PRINTS" id="PR00344">
    <property type="entry name" value="BCTRLSENSOR"/>
</dbReference>
<dbReference type="GO" id="GO:0000155">
    <property type="term" value="F:phosphorelay sensor kinase activity"/>
    <property type="evidence" value="ECO:0007669"/>
    <property type="project" value="InterPro"/>
</dbReference>
<dbReference type="InterPro" id="IPR004358">
    <property type="entry name" value="Sig_transdc_His_kin-like_C"/>
</dbReference>
<evidence type="ECO:0000256" key="10">
    <source>
        <dbReference type="ARBA" id="ARBA00023012"/>
    </source>
</evidence>
<dbReference type="InterPro" id="IPR035965">
    <property type="entry name" value="PAS-like_dom_sf"/>
</dbReference>
<feature type="domain" description="PAC" evidence="17">
    <location>
        <begin position="411"/>
        <end position="463"/>
    </location>
</feature>
<evidence type="ECO:0000313" key="19">
    <source>
        <dbReference type="Proteomes" id="UP000216998"/>
    </source>
</evidence>
<reference evidence="18 19" key="1">
    <citation type="submission" date="2017-07" db="EMBL/GenBank/DDBJ databases">
        <title>Niveispirillum cyanobacteriorum sp. nov., isolated from cyanobacterial aggregates in a eutrophic lake.</title>
        <authorList>
            <person name="Cai H."/>
        </authorList>
    </citation>
    <scope>NUCLEOTIDE SEQUENCE [LARGE SCALE GENOMIC DNA]</scope>
    <source>
        <strain evidence="19">TH1-14</strain>
    </source>
</reference>
<feature type="domain" description="Response regulatory" evidence="15">
    <location>
        <begin position="728"/>
        <end position="845"/>
    </location>
</feature>
<dbReference type="Pfam" id="PF00072">
    <property type="entry name" value="Response_reg"/>
    <property type="match status" value="1"/>
</dbReference>
<feature type="domain" description="Histidine kinase" evidence="14">
    <location>
        <begin position="481"/>
        <end position="702"/>
    </location>
</feature>
<dbReference type="SMART" id="SM00448">
    <property type="entry name" value="REC"/>
    <property type="match status" value="1"/>
</dbReference>
<dbReference type="Gene3D" id="2.10.70.100">
    <property type="match status" value="1"/>
</dbReference>
<evidence type="ECO:0000256" key="2">
    <source>
        <dbReference type="ARBA" id="ARBA00004651"/>
    </source>
</evidence>
<dbReference type="PROSITE" id="PS50113">
    <property type="entry name" value="PAC"/>
    <property type="match status" value="1"/>
</dbReference>
<dbReference type="InterPro" id="IPR000700">
    <property type="entry name" value="PAS-assoc_C"/>
</dbReference>
<accession>A0A255YRB7</accession>
<dbReference type="Gene3D" id="1.10.287.130">
    <property type="match status" value="1"/>
</dbReference>
<evidence type="ECO:0000256" key="13">
    <source>
        <dbReference type="SAM" id="Phobius"/>
    </source>
</evidence>
<gene>
    <name evidence="18" type="ORF">CHU95_21730</name>
</gene>
<dbReference type="PROSITE" id="PS50110">
    <property type="entry name" value="RESPONSE_REGULATORY"/>
    <property type="match status" value="1"/>
</dbReference>
<keyword evidence="8" id="KW-0067">ATP-binding</keyword>
<dbReference type="CDD" id="cd00082">
    <property type="entry name" value="HisKA"/>
    <property type="match status" value="1"/>
</dbReference>
<dbReference type="Gene3D" id="1.20.120.160">
    <property type="entry name" value="HPT domain"/>
    <property type="match status" value="1"/>
</dbReference>
<dbReference type="OrthoDB" id="9813151at2"/>
<evidence type="ECO:0000256" key="9">
    <source>
        <dbReference type="ARBA" id="ARBA00022989"/>
    </source>
</evidence>
<dbReference type="PANTHER" id="PTHR45339:SF1">
    <property type="entry name" value="HYBRID SIGNAL TRANSDUCTION HISTIDINE KINASE J"/>
    <property type="match status" value="1"/>
</dbReference>
<dbReference type="GO" id="GO:0005524">
    <property type="term" value="F:ATP binding"/>
    <property type="evidence" value="ECO:0007669"/>
    <property type="project" value="UniProtKB-KW"/>
</dbReference>
<dbReference type="InterPro" id="IPR013655">
    <property type="entry name" value="PAS_fold_3"/>
</dbReference>
<dbReference type="InterPro" id="IPR036641">
    <property type="entry name" value="HPT_dom_sf"/>
</dbReference>
<dbReference type="SUPFAM" id="SSF55785">
    <property type="entry name" value="PYP-like sensor domain (PAS domain)"/>
    <property type="match status" value="1"/>
</dbReference>
<dbReference type="InterPro" id="IPR054327">
    <property type="entry name" value="His-kinase-like_sensor"/>
</dbReference>
<keyword evidence="4" id="KW-1003">Cell membrane</keyword>
<evidence type="ECO:0000256" key="5">
    <source>
        <dbReference type="ARBA" id="ARBA00022553"/>
    </source>
</evidence>
<dbReference type="AlphaFoldDB" id="A0A255YRB7"/>
<comment type="subcellular location">
    <subcellularLocation>
        <location evidence="2">Cell membrane</location>
        <topology evidence="2">Multi-pass membrane protein</topology>
    </subcellularLocation>
</comment>
<dbReference type="Pfam" id="PF00512">
    <property type="entry name" value="HisKA"/>
    <property type="match status" value="1"/>
</dbReference>
<evidence type="ECO:0000256" key="7">
    <source>
        <dbReference type="ARBA" id="ARBA00022741"/>
    </source>
</evidence>
<comment type="caution">
    <text evidence="18">The sequence shown here is derived from an EMBL/GenBank/DDBJ whole genome shotgun (WGS) entry which is preliminary data.</text>
</comment>
<dbReference type="InterPro" id="IPR036097">
    <property type="entry name" value="HisK_dim/P_sf"/>
</dbReference>
<sequence length="990" mass="107207">MIVRRVIMPAAGGAMVLASKKLALVLVSTLVLIWSGTGSLLWLERERALQQAQRDLANLALAFEEQSFWILSSVEQTLRTAKAEYESDPLVFSLREFLGQHAMPQGFTVQISLIGPDGYLLDSTLPLGPEARITNYLDRVHISTHLRQDTGSIFIGPPIVGRLSGKWSIPISLRLNKPDGSLAGVMVLAVDPFYLSSYYHKLDLGSDGVVNILGMDGIVRARSGRSGDPSSAVGLGQSMAESAVMKMARQSPYGVLDDISAIDNVRRLMAYRQMRAYPLVAIVGRGVEEILTPWWSLAWRALIAAMVASLGLGLMIRALEMESRRRRAHARDLAEANRLLRLGEQLAMVGHWRFELGTRRLTWSDEVYRIFGLRKDRYQPSMEATLAAHHPEDRARLRELVEAAMQTGTSYEMGLRIIRPSGEVRHVLTRGVVEFDSAGKPFAIFGAISDVSDRTAQEEALMAARRETEAAARAKTEFLATVSHELRTPLNAVIGFADLLLTADLPESERRRYIRLQAEAGRTLLAVINDVLDFAKVDAGHLQLEEIPTDTVGMLQTCAELVRPMAQEKGLTLRINLSPALPPWLMLDPTRVRQVVLNLLNNAVKFTQAGSVSLTADTVGDDTGRWLRILVEDTGIGIAPERQTQLFEPFHQADASTARRYGGTGLGLAICKRLVGLMGGRLGLFSDAGRGSQFWIEIPLCPADPPAHAPALPTAAAGEGGPPTRSLHVLVAEDLPVNQLLVRAILERAGHRVDIAIDGGAAVEAVQRQIYDLVLMDVQMPGMDGLEATKVIRALPSAAGRIPIVALTANALPSEVERCRKAGMDDHIAKPIEASHLVATLARWSQRIGPAPAPVQAKGQPEAEVMSAAMQSQLELLMGAGALLTMMQEVASSLRQRLAIITDPATPLDALRGHAHSMVSLAGNFGLMELSQAARKVEQAIDNGADRDLVAGLLAQVQAAAGRAQSALADRLPELTRAAATEGAETQPAG</sequence>
<dbReference type="InterPro" id="IPR003661">
    <property type="entry name" value="HisK_dim/P_dom"/>
</dbReference>
<dbReference type="InterPro" id="IPR003594">
    <property type="entry name" value="HATPase_dom"/>
</dbReference>
<dbReference type="CDD" id="cd12914">
    <property type="entry name" value="PDC1_DGC_like"/>
    <property type="match status" value="1"/>
</dbReference>
<dbReference type="InterPro" id="IPR036890">
    <property type="entry name" value="HATPase_C_sf"/>
</dbReference>
<dbReference type="PROSITE" id="PS50112">
    <property type="entry name" value="PAS"/>
    <property type="match status" value="1"/>
</dbReference>
<dbReference type="Pfam" id="PF02518">
    <property type="entry name" value="HATPase_c"/>
    <property type="match status" value="1"/>
</dbReference>
<dbReference type="Gene3D" id="3.40.50.2300">
    <property type="match status" value="1"/>
</dbReference>
<dbReference type="PANTHER" id="PTHR45339">
    <property type="entry name" value="HYBRID SIGNAL TRANSDUCTION HISTIDINE KINASE J"/>
    <property type="match status" value="1"/>
</dbReference>
<dbReference type="CDD" id="cd00130">
    <property type="entry name" value="PAS"/>
    <property type="match status" value="1"/>
</dbReference>
<keyword evidence="19" id="KW-1185">Reference proteome</keyword>
<evidence type="ECO:0000313" key="18">
    <source>
        <dbReference type="EMBL" id="OYQ31753.1"/>
    </source>
</evidence>
<dbReference type="NCBIfam" id="TIGR00229">
    <property type="entry name" value="sensory_box"/>
    <property type="match status" value="1"/>
</dbReference>